<name>A0A932ERP7_9BACT</name>
<proteinExistence type="inferred from homology"/>
<reference evidence="10" key="1">
    <citation type="submission" date="2020-07" db="EMBL/GenBank/DDBJ databases">
        <title>Huge and variable diversity of episymbiotic CPR bacteria and DPANN archaea in groundwater ecosystems.</title>
        <authorList>
            <person name="He C.Y."/>
            <person name="Keren R."/>
            <person name="Whittaker M."/>
            <person name="Farag I.F."/>
            <person name="Doudna J."/>
            <person name="Cate J.H.D."/>
            <person name="Banfield J.F."/>
        </authorList>
    </citation>
    <scope>NUCLEOTIDE SEQUENCE</scope>
    <source>
        <strain evidence="10">NC_groundwater_580_Pr5_B-0.1um_64_19</strain>
    </source>
</reference>
<dbReference type="AlphaFoldDB" id="A0A932ERP7"/>
<dbReference type="Gene3D" id="3.30.70.940">
    <property type="entry name" value="NusG, N-terminal domain"/>
    <property type="match status" value="1"/>
</dbReference>
<evidence type="ECO:0000313" key="10">
    <source>
        <dbReference type="EMBL" id="MBI2679090.1"/>
    </source>
</evidence>
<evidence type="ECO:0000259" key="9">
    <source>
        <dbReference type="SMART" id="SM00739"/>
    </source>
</evidence>
<evidence type="ECO:0000256" key="3">
    <source>
        <dbReference type="ARBA" id="ARBA00023015"/>
    </source>
</evidence>
<dbReference type="InterPro" id="IPR005824">
    <property type="entry name" value="KOW"/>
</dbReference>
<dbReference type="EMBL" id="JACPNR010000012">
    <property type="protein sequence ID" value="MBI2679090.1"/>
    <property type="molecule type" value="Genomic_DNA"/>
</dbReference>
<dbReference type="GO" id="GO:0006354">
    <property type="term" value="P:DNA-templated transcription elongation"/>
    <property type="evidence" value="ECO:0007669"/>
    <property type="project" value="UniProtKB-UniRule"/>
</dbReference>
<dbReference type="SUPFAM" id="SSF50104">
    <property type="entry name" value="Translation proteins SH3-like domain"/>
    <property type="match status" value="1"/>
</dbReference>
<evidence type="ECO:0000259" key="8">
    <source>
        <dbReference type="SMART" id="SM00738"/>
    </source>
</evidence>
<dbReference type="GO" id="GO:0006353">
    <property type="term" value="P:DNA-templated transcription termination"/>
    <property type="evidence" value="ECO:0007669"/>
    <property type="project" value="UniProtKB-UniRule"/>
</dbReference>
<comment type="similarity">
    <text evidence="5 7">Belongs to the NusG family.</text>
</comment>
<dbReference type="InterPro" id="IPR014722">
    <property type="entry name" value="Rib_uL2_dom2"/>
</dbReference>
<dbReference type="SMART" id="SM00738">
    <property type="entry name" value="NGN"/>
    <property type="match status" value="1"/>
</dbReference>
<dbReference type="GO" id="GO:0031564">
    <property type="term" value="P:transcription antitermination"/>
    <property type="evidence" value="ECO:0007669"/>
    <property type="project" value="UniProtKB-UniRule"/>
</dbReference>
<dbReference type="SMART" id="SM00739">
    <property type="entry name" value="KOW"/>
    <property type="match status" value="1"/>
</dbReference>
<dbReference type="InterPro" id="IPR047050">
    <property type="entry name" value="NGN"/>
</dbReference>
<comment type="caution">
    <text evidence="10">The sequence shown here is derived from an EMBL/GenBank/DDBJ whole genome shotgun (WGS) entry which is preliminary data.</text>
</comment>
<dbReference type="PANTHER" id="PTHR30265">
    <property type="entry name" value="RHO-INTERACTING TRANSCRIPTION TERMINATION FACTOR NUSG"/>
    <property type="match status" value="1"/>
</dbReference>
<feature type="domain" description="KOW" evidence="9">
    <location>
        <begin position="128"/>
        <end position="155"/>
    </location>
</feature>
<organism evidence="10 11">
    <name type="scientific">Candidatus Korobacter versatilis</name>
    <dbReference type="NCBI Taxonomy" id="658062"/>
    <lineage>
        <taxon>Bacteria</taxon>
        <taxon>Pseudomonadati</taxon>
        <taxon>Acidobacteriota</taxon>
        <taxon>Terriglobia</taxon>
        <taxon>Terriglobales</taxon>
        <taxon>Candidatus Korobacteraceae</taxon>
        <taxon>Candidatus Korobacter</taxon>
    </lineage>
</organism>
<feature type="domain" description="NusG-like N-terminal" evidence="8">
    <location>
        <begin position="1"/>
        <end position="116"/>
    </location>
</feature>
<dbReference type="GO" id="GO:0032784">
    <property type="term" value="P:regulation of DNA-templated transcription elongation"/>
    <property type="evidence" value="ECO:0007669"/>
    <property type="project" value="InterPro"/>
</dbReference>
<evidence type="ECO:0000256" key="4">
    <source>
        <dbReference type="ARBA" id="ARBA00023163"/>
    </source>
</evidence>
<dbReference type="GO" id="GO:0005829">
    <property type="term" value="C:cytosol"/>
    <property type="evidence" value="ECO:0007669"/>
    <property type="project" value="UniProtKB-ARBA"/>
</dbReference>
<dbReference type="InterPro" id="IPR006645">
    <property type="entry name" value="NGN-like_dom"/>
</dbReference>
<dbReference type="InterPro" id="IPR043425">
    <property type="entry name" value="NusG-like"/>
</dbReference>
<protein>
    <recommendedName>
        <fullName evidence="5 6">Transcription termination/antitermination protein NusG</fullName>
    </recommendedName>
</protein>
<evidence type="ECO:0000256" key="1">
    <source>
        <dbReference type="ARBA" id="ARBA00022472"/>
    </source>
</evidence>
<gene>
    <name evidence="5 10" type="primary">nusG</name>
    <name evidence="10" type="ORF">HYX28_09945</name>
</gene>
<dbReference type="InterPro" id="IPR036735">
    <property type="entry name" value="NGN_dom_sf"/>
</dbReference>
<sequence>MKWYIVHSYSGFERKVKESLESRVAAFGLQDKIGRVVIPTEPVTEIRNGKKYTIERAFLPGYVLVEMDLTGFRAGGEGDHVWHVVKSTPRVTGFVGTGNDPTPLSEEEVNTIVYRVNVGKDKPKLRVKFEKNESVKITEGPFANFTGIVDEVNEDRATLKIMVTIFGRATPVELEFGQVEKVA</sequence>
<dbReference type="SUPFAM" id="SSF82679">
    <property type="entry name" value="N-utilization substance G protein NusG, N-terminal domain"/>
    <property type="match status" value="1"/>
</dbReference>
<dbReference type="Pfam" id="PF02357">
    <property type="entry name" value="NusG"/>
    <property type="match status" value="1"/>
</dbReference>
<dbReference type="PRINTS" id="PR00338">
    <property type="entry name" value="NUSGTNSCPFCT"/>
</dbReference>
<keyword evidence="3 5" id="KW-0805">Transcription regulation</keyword>
<dbReference type="PROSITE" id="PS01014">
    <property type="entry name" value="NUSG"/>
    <property type="match status" value="1"/>
</dbReference>
<dbReference type="Gene3D" id="2.30.30.30">
    <property type="match status" value="1"/>
</dbReference>
<dbReference type="HAMAP" id="MF_00948">
    <property type="entry name" value="NusG"/>
    <property type="match status" value="1"/>
</dbReference>
<dbReference type="NCBIfam" id="TIGR00922">
    <property type="entry name" value="nusG"/>
    <property type="match status" value="1"/>
</dbReference>
<dbReference type="InterPro" id="IPR015869">
    <property type="entry name" value="Transcrpt_antiterm_NusG_bac_CS"/>
</dbReference>
<dbReference type="InterPro" id="IPR008991">
    <property type="entry name" value="Translation_prot_SH3-like_sf"/>
</dbReference>
<dbReference type="CDD" id="cd09891">
    <property type="entry name" value="NGN_Bact_1"/>
    <property type="match status" value="1"/>
</dbReference>
<evidence type="ECO:0000256" key="6">
    <source>
        <dbReference type="NCBIfam" id="TIGR00922"/>
    </source>
</evidence>
<dbReference type="PANTHER" id="PTHR30265:SF2">
    <property type="entry name" value="TRANSCRIPTION TERMINATION_ANTITERMINATION PROTEIN NUSG"/>
    <property type="match status" value="1"/>
</dbReference>
<dbReference type="InterPro" id="IPR001062">
    <property type="entry name" value="Transcrpt_antiterm_NusG"/>
</dbReference>
<evidence type="ECO:0000256" key="7">
    <source>
        <dbReference type="RuleBase" id="RU000538"/>
    </source>
</evidence>
<accession>A0A932ERP7</accession>
<dbReference type="FunFam" id="2.30.30.30:FF:000002">
    <property type="entry name" value="Transcription termination/antitermination factor NusG"/>
    <property type="match status" value="1"/>
</dbReference>
<keyword evidence="4 5" id="KW-0804">Transcription</keyword>
<comment type="function">
    <text evidence="5 7">Participates in transcription elongation, termination and antitermination.</text>
</comment>
<evidence type="ECO:0000256" key="2">
    <source>
        <dbReference type="ARBA" id="ARBA00022814"/>
    </source>
</evidence>
<dbReference type="Pfam" id="PF00467">
    <property type="entry name" value="KOW"/>
    <property type="match status" value="1"/>
</dbReference>
<keyword evidence="1 5" id="KW-0806">Transcription termination</keyword>
<keyword evidence="2 5" id="KW-0889">Transcription antitermination</keyword>
<evidence type="ECO:0000256" key="5">
    <source>
        <dbReference type="HAMAP-Rule" id="MF_00948"/>
    </source>
</evidence>
<dbReference type="CDD" id="cd06091">
    <property type="entry name" value="KOW_NusG"/>
    <property type="match status" value="1"/>
</dbReference>
<evidence type="ECO:0000313" key="11">
    <source>
        <dbReference type="Proteomes" id="UP000779809"/>
    </source>
</evidence>
<dbReference type="Proteomes" id="UP000779809">
    <property type="component" value="Unassembled WGS sequence"/>
</dbReference>